<dbReference type="WBParaSite" id="ALUE_0001022601-mRNA-1">
    <property type="protein sequence ID" value="ALUE_0001022601-mRNA-1"/>
    <property type="gene ID" value="ALUE_0001022601"/>
</dbReference>
<evidence type="ECO:0000313" key="2">
    <source>
        <dbReference type="WBParaSite" id="ALUE_0001022601-mRNA-1"/>
    </source>
</evidence>
<protein>
    <submittedName>
        <fullName evidence="2">Secreted protein</fullName>
    </submittedName>
</protein>
<reference evidence="2" key="1">
    <citation type="submission" date="2017-02" db="UniProtKB">
        <authorList>
            <consortium name="WormBaseParasite"/>
        </authorList>
    </citation>
    <scope>IDENTIFICATION</scope>
</reference>
<proteinExistence type="predicted"/>
<dbReference type="Proteomes" id="UP000036681">
    <property type="component" value="Unplaced"/>
</dbReference>
<evidence type="ECO:0000313" key="1">
    <source>
        <dbReference type="Proteomes" id="UP000036681"/>
    </source>
</evidence>
<accession>A0A0M3I1N5</accession>
<organism evidence="1 2">
    <name type="scientific">Ascaris lumbricoides</name>
    <name type="common">Giant roundworm</name>
    <dbReference type="NCBI Taxonomy" id="6252"/>
    <lineage>
        <taxon>Eukaryota</taxon>
        <taxon>Metazoa</taxon>
        <taxon>Ecdysozoa</taxon>
        <taxon>Nematoda</taxon>
        <taxon>Chromadorea</taxon>
        <taxon>Rhabditida</taxon>
        <taxon>Spirurina</taxon>
        <taxon>Ascaridomorpha</taxon>
        <taxon>Ascaridoidea</taxon>
        <taxon>Ascarididae</taxon>
        <taxon>Ascaris</taxon>
    </lineage>
</organism>
<dbReference type="AlphaFoldDB" id="A0A0M3I1N5"/>
<keyword evidence="1" id="KW-1185">Reference proteome</keyword>
<name>A0A0M3I1N5_ASCLU</name>
<sequence length="136" mass="15110">MLCHSGALFVNRSSLSVVEYATLHVSKAHTCSCRCATIWSILPLASFLDLNSERTSHAPTSASLIYCTHEFLKVELDLSVEMWRYLVVAAVVQLVEAGCVCEDFRAGLIMTSRVRDSSFASSKWGVARTHLFSRCF</sequence>